<evidence type="ECO:0000256" key="5">
    <source>
        <dbReference type="ARBA" id="ARBA00023027"/>
    </source>
</evidence>
<dbReference type="SUPFAM" id="SSF51735">
    <property type="entry name" value="NAD(P)-binding Rossmann-fold domains"/>
    <property type="match status" value="1"/>
</dbReference>
<keyword evidence="5" id="KW-0520">NAD</keyword>
<evidence type="ECO:0000259" key="9">
    <source>
        <dbReference type="Pfam" id="PF10414"/>
    </source>
</evidence>
<dbReference type="Gene3D" id="3.30.160.110">
    <property type="entry name" value="Siroheme synthase, domain 2"/>
    <property type="match status" value="1"/>
</dbReference>
<evidence type="ECO:0000256" key="7">
    <source>
        <dbReference type="ARBA" id="ARBA00047561"/>
    </source>
</evidence>
<dbReference type="InterPro" id="IPR006367">
    <property type="entry name" value="Sirohaem_synthase_N"/>
</dbReference>
<protein>
    <recommendedName>
        <fullName evidence="3">precorrin-2 dehydrogenase</fullName>
        <ecNumber evidence="3">1.3.1.76</ecNumber>
    </recommendedName>
</protein>
<dbReference type="Pfam" id="PF10414">
    <property type="entry name" value="CysG_dimeriser"/>
    <property type="match status" value="1"/>
</dbReference>
<dbReference type="GO" id="GO:0008168">
    <property type="term" value="F:methyltransferase activity"/>
    <property type="evidence" value="ECO:0007669"/>
    <property type="project" value="InterPro"/>
</dbReference>
<dbReference type="NCBIfam" id="TIGR01470">
    <property type="entry name" value="cysG_Nterm"/>
    <property type="match status" value="1"/>
</dbReference>
<dbReference type="EMBL" id="JAAKZG010000006">
    <property type="protein sequence ID" value="NGN42656.1"/>
    <property type="molecule type" value="Genomic_DNA"/>
</dbReference>
<evidence type="ECO:0000256" key="2">
    <source>
        <dbReference type="ARBA" id="ARBA00005879"/>
    </source>
</evidence>
<dbReference type="PANTHER" id="PTHR35330">
    <property type="entry name" value="SIROHEME BIOSYNTHESIS PROTEIN MET8"/>
    <property type="match status" value="1"/>
</dbReference>
<organism evidence="10 11">
    <name type="scientific">Mesorhizobium zhangyense</name>
    <dbReference type="NCBI Taxonomy" id="1776730"/>
    <lineage>
        <taxon>Bacteria</taxon>
        <taxon>Pseudomonadati</taxon>
        <taxon>Pseudomonadota</taxon>
        <taxon>Alphaproteobacteria</taxon>
        <taxon>Hyphomicrobiales</taxon>
        <taxon>Phyllobacteriaceae</taxon>
        <taxon>Mesorhizobium</taxon>
    </lineage>
</organism>
<accession>A0A7C9R8S3</accession>
<dbReference type="AlphaFoldDB" id="A0A7C9R8S3"/>
<keyword evidence="6" id="KW-0627">Porphyrin biosynthesis</keyword>
<comment type="similarity">
    <text evidence="2">Belongs to the precorrin methyltransferase family.</text>
</comment>
<evidence type="ECO:0000256" key="4">
    <source>
        <dbReference type="ARBA" id="ARBA00023002"/>
    </source>
</evidence>
<comment type="caution">
    <text evidence="10">The sequence shown here is derived from an EMBL/GenBank/DDBJ whole genome shotgun (WGS) entry which is preliminary data.</text>
</comment>
<dbReference type="UniPathway" id="UPA00262">
    <property type="reaction ID" value="UER00222"/>
</dbReference>
<dbReference type="Pfam" id="PF00590">
    <property type="entry name" value="TP_methylase"/>
    <property type="match status" value="1"/>
</dbReference>
<reference evidence="10 11" key="1">
    <citation type="submission" date="2020-02" db="EMBL/GenBank/DDBJ databases">
        <title>Genome sequence of the type strain CGMCC 1.15528 of Mesorhizobium zhangyense.</title>
        <authorList>
            <person name="Gao J."/>
            <person name="Sun J."/>
        </authorList>
    </citation>
    <scope>NUCLEOTIDE SEQUENCE [LARGE SCALE GENOMIC DNA]</scope>
    <source>
        <strain evidence="10 11">CGMCC 1.15528</strain>
    </source>
</reference>
<dbReference type="GO" id="GO:0004325">
    <property type="term" value="F:ferrochelatase activity"/>
    <property type="evidence" value="ECO:0007669"/>
    <property type="project" value="InterPro"/>
</dbReference>
<dbReference type="RefSeq" id="WP_165119026.1">
    <property type="nucleotide sequence ID" value="NZ_JAAKZG010000006.1"/>
</dbReference>
<feature type="domain" description="Tetrapyrrole methylase" evidence="8">
    <location>
        <begin position="236"/>
        <end position="342"/>
    </location>
</feature>
<evidence type="ECO:0000313" key="11">
    <source>
        <dbReference type="Proteomes" id="UP000481252"/>
    </source>
</evidence>
<evidence type="ECO:0000256" key="1">
    <source>
        <dbReference type="ARBA" id="ARBA00005010"/>
    </source>
</evidence>
<comment type="pathway">
    <text evidence="1">Porphyrin-containing compound metabolism; siroheme biosynthesis; sirohydrochlorin from precorrin-2: step 1/1.</text>
</comment>
<dbReference type="PROSITE" id="PS00839">
    <property type="entry name" value="SUMT_1"/>
    <property type="match status" value="1"/>
</dbReference>
<dbReference type="InterPro" id="IPR028161">
    <property type="entry name" value="Met8-like"/>
</dbReference>
<comment type="catalytic activity">
    <reaction evidence="7">
        <text>precorrin-2 + NAD(+) = sirohydrochlorin + NADH + 2 H(+)</text>
        <dbReference type="Rhea" id="RHEA:15613"/>
        <dbReference type="ChEBI" id="CHEBI:15378"/>
        <dbReference type="ChEBI" id="CHEBI:57540"/>
        <dbReference type="ChEBI" id="CHEBI:57945"/>
        <dbReference type="ChEBI" id="CHEBI:58351"/>
        <dbReference type="ChEBI" id="CHEBI:58827"/>
        <dbReference type="EC" id="1.3.1.76"/>
    </reaction>
</comment>
<evidence type="ECO:0000256" key="6">
    <source>
        <dbReference type="ARBA" id="ARBA00023244"/>
    </source>
</evidence>
<dbReference type="Pfam" id="PF13241">
    <property type="entry name" value="NAD_binding_7"/>
    <property type="match status" value="1"/>
</dbReference>
<evidence type="ECO:0000259" key="8">
    <source>
        <dbReference type="Pfam" id="PF00590"/>
    </source>
</evidence>
<evidence type="ECO:0000313" key="10">
    <source>
        <dbReference type="EMBL" id="NGN42656.1"/>
    </source>
</evidence>
<feature type="domain" description="Sirohaem synthase dimerisation" evidence="9">
    <location>
        <begin position="170"/>
        <end position="207"/>
    </location>
</feature>
<proteinExistence type="inferred from homology"/>
<dbReference type="Proteomes" id="UP000481252">
    <property type="component" value="Unassembled WGS sequence"/>
</dbReference>
<dbReference type="GO" id="GO:0043115">
    <property type="term" value="F:precorrin-2 dehydrogenase activity"/>
    <property type="evidence" value="ECO:0007669"/>
    <property type="project" value="UniProtKB-EC"/>
</dbReference>
<gene>
    <name evidence="10" type="ORF">G6N74_16425</name>
</gene>
<dbReference type="SUPFAM" id="SSF75615">
    <property type="entry name" value="Siroheme synthase middle domains-like"/>
    <property type="match status" value="1"/>
</dbReference>
<dbReference type="InterPro" id="IPR019478">
    <property type="entry name" value="Sirohaem_synthase_dimer_dom"/>
</dbReference>
<keyword evidence="4" id="KW-0560">Oxidoreductase</keyword>
<dbReference type="SUPFAM" id="SSF53790">
    <property type="entry name" value="Tetrapyrrole methylase"/>
    <property type="match status" value="1"/>
</dbReference>
<dbReference type="InterPro" id="IPR000878">
    <property type="entry name" value="4pyrrol_Mease"/>
</dbReference>
<dbReference type="PANTHER" id="PTHR35330:SF1">
    <property type="entry name" value="SIROHEME BIOSYNTHESIS PROTEIN MET8"/>
    <property type="match status" value="1"/>
</dbReference>
<keyword evidence="11" id="KW-1185">Reference proteome</keyword>
<dbReference type="EC" id="1.3.1.76" evidence="3"/>
<dbReference type="Gene3D" id="3.40.50.720">
    <property type="entry name" value="NAD(P)-binding Rossmann-like Domain"/>
    <property type="match status" value="1"/>
</dbReference>
<dbReference type="InterPro" id="IPR003043">
    <property type="entry name" value="Uropor_MeTrfase_CS"/>
</dbReference>
<dbReference type="InterPro" id="IPR014777">
    <property type="entry name" value="4pyrrole_Mease_sub1"/>
</dbReference>
<dbReference type="InterPro" id="IPR036291">
    <property type="entry name" value="NAD(P)-bd_dom_sf"/>
</dbReference>
<evidence type="ECO:0000256" key="3">
    <source>
        <dbReference type="ARBA" id="ARBA00012400"/>
    </source>
</evidence>
<name>A0A7C9R8S3_9HYPH</name>
<dbReference type="GO" id="GO:0019354">
    <property type="term" value="P:siroheme biosynthetic process"/>
    <property type="evidence" value="ECO:0007669"/>
    <property type="project" value="UniProtKB-UniPathway"/>
</dbReference>
<dbReference type="InterPro" id="IPR035996">
    <property type="entry name" value="4pyrrol_Methylase_sf"/>
</dbReference>
<dbReference type="Gene3D" id="3.40.1010.10">
    <property type="entry name" value="Cobalt-precorrin-4 Transmethylase, Domain 1"/>
    <property type="match status" value="1"/>
</dbReference>
<sequence>MHGVFKQQSERAPARMGRLSVLPVFFNLDDKRALVAGGSEAALWKAELLAAAGAEVHVFAPASELCADFVPLIENGSFVHHDEGWSAEVLEDMAIAVADAACEDEAMAFHAAAIAAGVPVNVIDRPEFCQFQFGSIVNRSPVVIGISTAGAAPILAQSIRRRIETLLPASLSAWAHWAQMMRASINARLTAGAPRRDFWERFVRRAFDRPFTQREASGLFREANSIAANPDQAAGRITLVGAGPGAAELLTIKAVRVLQAADVILFENSVTGEALELARREAQRIRVDGSQSVCEQMIALAKCGKHIVWLMAGDPMHDRHADAVIDRIEGAGIPADLVPGVAVDMAVRLAFNAASAERMRSESMRSVA</sequence>